<gene>
    <name evidence="5" type="ORF">JQN70_07435</name>
</gene>
<dbReference type="InterPro" id="IPR001608">
    <property type="entry name" value="Ala_racemase_N"/>
</dbReference>
<evidence type="ECO:0000313" key="5">
    <source>
        <dbReference type="EMBL" id="MBM6400210.1"/>
    </source>
</evidence>
<comment type="caution">
    <text evidence="5">The sequence shown here is derived from an EMBL/GenBank/DDBJ whole genome shotgun (WGS) entry which is preliminary data.</text>
</comment>
<feature type="domain" description="Alanine racemase N-terminal" evidence="4">
    <location>
        <begin position="12"/>
        <end position="227"/>
    </location>
</feature>
<proteinExistence type="inferred from homology"/>
<evidence type="ECO:0000256" key="2">
    <source>
        <dbReference type="HAMAP-Rule" id="MF_02087"/>
    </source>
</evidence>
<dbReference type="SUPFAM" id="SSF51419">
    <property type="entry name" value="PLP-binding barrel"/>
    <property type="match status" value="1"/>
</dbReference>
<sequence length="231" mass="24208">MTTRRDELADRLAAVRDRVAAACAAAGRTDEPTLVAVTKFFPASDVDLLADLGVTDVGENRDQEAAAKVAELAHRDRLTVHFVGQLQSNKAGSVAGYADVVHSLDRAKLVGALDRGAERHGRTLDVLVQVGLDDGAGRGGARPDEVAALADAVAGSAHLRLRGLMAVAPLGQPPRPAFARLRELSETLRAQHPGARWVSAGMSADLEDAVAEGATHLRVGSAILGSRESHR</sequence>
<dbReference type="PIRSF" id="PIRSF004848">
    <property type="entry name" value="YBL036c_PLPDEIII"/>
    <property type="match status" value="1"/>
</dbReference>
<dbReference type="Gene3D" id="3.20.20.10">
    <property type="entry name" value="Alanine racemase"/>
    <property type="match status" value="1"/>
</dbReference>
<dbReference type="Proteomes" id="UP001430172">
    <property type="component" value="Unassembled WGS sequence"/>
</dbReference>
<dbReference type="HAMAP" id="MF_02087">
    <property type="entry name" value="PLP_homeostasis"/>
    <property type="match status" value="1"/>
</dbReference>
<dbReference type="RefSeq" id="WP_204130694.1">
    <property type="nucleotide sequence ID" value="NZ_JAFDVD010000008.1"/>
</dbReference>
<keyword evidence="6" id="KW-1185">Reference proteome</keyword>
<name>A0ABS2CKA3_9MICO</name>
<organism evidence="5 6">
    <name type="scientific">Phycicoccus sonneratiae</name>
    <dbReference type="NCBI Taxonomy" id="2807628"/>
    <lineage>
        <taxon>Bacteria</taxon>
        <taxon>Bacillati</taxon>
        <taxon>Actinomycetota</taxon>
        <taxon>Actinomycetes</taxon>
        <taxon>Micrococcales</taxon>
        <taxon>Intrasporangiaceae</taxon>
        <taxon>Phycicoccus</taxon>
    </lineage>
</organism>
<comment type="function">
    <text evidence="2">Pyridoxal 5'-phosphate (PLP)-binding protein, which is involved in PLP homeostasis.</text>
</comment>
<dbReference type="PANTHER" id="PTHR10146">
    <property type="entry name" value="PROLINE SYNTHETASE CO-TRANSCRIBED BACTERIAL HOMOLOG PROTEIN"/>
    <property type="match status" value="1"/>
</dbReference>
<protein>
    <recommendedName>
        <fullName evidence="2">Pyridoxal phosphate homeostasis protein</fullName>
        <shortName evidence="2">PLP homeostasis protein</shortName>
    </recommendedName>
</protein>
<dbReference type="EMBL" id="JAFDVD010000008">
    <property type="protein sequence ID" value="MBM6400210.1"/>
    <property type="molecule type" value="Genomic_DNA"/>
</dbReference>
<evidence type="ECO:0000256" key="1">
    <source>
        <dbReference type="ARBA" id="ARBA00022898"/>
    </source>
</evidence>
<keyword evidence="1 2" id="KW-0663">Pyridoxal phosphate</keyword>
<dbReference type="InterPro" id="IPR011078">
    <property type="entry name" value="PyrdxlP_homeostasis"/>
</dbReference>
<evidence type="ECO:0000256" key="3">
    <source>
        <dbReference type="RuleBase" id="RU004514"/>
    </source>
</evidence>
<comment type="similarity">
    <text evidence="2 3">Belongs to the pyridoxal phosphate-binding protein YggS/PROSC family.</text>
</comment>
<evidence type="ECO:0000259" key="4">
    <source>
        <dbReference type="Pfam" id="PF01168"/>
    </source>
</evidence>
<dbReference type="CDD" id="cd00635">
    <property type="entry name" value="PLPDE_III_YBL036c_like"/>
    <property type="match status" value="1"/>
</dbReference>
<dbReference type="PANTHER" id="PTHR10146:SF14">
    <property type="entry name" value="PYRIDOXAL PHOSPHATE HOMEOSTASIS PROTEIN"/>
    <property type="match status" value="1"/>
</dbReference>
<dbReference type="Pfam" id="PF01168">
    <property type="entry name" value="Ala_racemase_N"/>
    <property type="match status" value="1"/>
</dbReference>
<accession>A0ABS2CKA3</accession>
<feature type="modified residue" description="N6-(pyridoxal phosphate)lysine" evidence="2">
    <location>
        <position position="39"/>
    </location>
</feature>
<reference evidence="5" key="1">
    <citation type="submission" date="2021-02" db="EMBL/GenBank/DDBJ databases">
        <title>Phycicoccus sp. MQZ13P-5T, whole genome shotgun sequence.</title>
        <authorList>
            <person name="Tuo L."/>
        </authorList>
    </citation>
    <scope>NUCLEOTIDE SEQUENCE</scope>
    <source>
        <strain evidence="5">MQZ13P-5</strain>
    </source>
</reference>
<evidence type="ECO:0000313" key="6">
    <source>
        <dbReference type="Proteomes" id="UP001430172"/>
    </source>
</evidence>
<dbReference type="InterPro" id="IPR029066">
    <property type="entry name" value="PLP-binding_barrel"/>
</dbReference>
<dbReference type="NCBIfam" id="TIGR00044">
    <property type="entry name" value="YggS family pyridoxal phosphate-dependent enzyme"/>
    <property type="match status" value="1"/>
</dbReference>